<organism evidence="2 3">
    <name type="scientific">Pseudaquabacterium rugosum</name>
    <dbReference type="NCBI Taxonomy" id="2984194"/>
    <lineage>
        <taxon>Bacteria</taxon>
        <taxon>Pseudomonadati</taxon>
        <taxon>Pseudomonadota</taxon>
        <taxon>Betaproteobacteria</taxon>
        <taxon>Burkholderiales</taxon>
        <taxon>Sphaerotilaceae</taxon>
        <taxon>Pseudaquabacterium</taxon>
    </lineage>
</organism>
<gene>
    <name evidence="2" type="ORF">AACH11_19050</name>
</gene>
<dbReference type="InterPro" id="IPR018643">
    <property type="entry name" value="DUF2069_membrane"/>
</dbReference>
<evidence type="ECO:0000313" key="2">
    <source>
        <dbReference type="EMBL" id="MEK8028064.1"/>
    </source>
</evidence>
<protein>
    <submittedName>
        <fullName evidence="2">DUF2069 domain-containing protein</fullName>
    </submittedName>
</protein>
<comment type="caution">
    <text evidence="2">The sequence shown here is derived from an EMBL/GenBank/DDBJ whole genome shotgun (WGS) entry which is preliminary data.</text>
</comment>
<keyword evidence="3" id="KW-1185">Reference proteome</keyword>
<keyword evidence="1" id="KW-0472">Membrane</keyword>
<evidence type="ECO:0000313" key="3">
    <source>
        <dbReference type="Proteomes" id="UP001368500"/>
    </source>
</evidence>
<keyword evidence="1" id="KW-1133">Transmembrane helix</keyword>
<proteinExistence type="predicted"/>
<sequence length="122" mass="13610">MRHSRALALGLTLGLIGLGLAWELWLAPTGRGTWAVKVLPLLPVLAGLWRYRLYTYRWLSLLVWLYVTEGLVRGPGPGDALGRGLAWAQVGLSVLLFVVCTAHIRWRLKHRVNPPQAVQPAR</sequence>
<dbReference type="Proteomes" id="UP001368500">
    <property type="component" value="Unassembled WGS sequence"/>
</dbReference>
<keyword evidence="1" id="KW-0812">Transmembrane</keyword>
<evidence type="ECO:0000256" key="1">
    <source>
        <dbReference type="SAM" id="Phobius"/>
    </source>
</evidence>
<accession>A0ABU9BG65</accession>
<reference evidence="2 3" key="1">
    <citation type="submission" date="2024-04" db="EMBL/GenBank/DDBJ databases">
        <title>Novel species of the genus Ideonella isolated from streams.</title>
        <authorList>
            <person name="Lu H."/>
        </authorList>
    </citation>
    <scope>NUCLEOTIDE SEQUENCE [LARGE SCALE GENOMIC DNA]</scope>
    <source>
        <strain evidence="2 3">BYS139W</strain>
    </source>
</reference>
<dbReference type="Pfam" id="PF09842">
    <property type="entry name" value="DUF2069"/>
    <property type="match status" value="1"/>
</dbReference>
<dbReference type="RefSeq" id="WP_341375849.1">
    <property type="nucleotide sequence ID" value="NZ_JBBUTF010000019.1"/>
</dbReference>
<dbReference type="EMBL" id="JBBUTF010000019">
    <property type="protein sequence ID" value="MEK8028064.1"/>
    <property type="molecule type" value="Genomic_DNA"/>
</dbReference>
<name>A0ABU9BG65_9BURK</name>
<feature type="transmembrane region" description="Helical" evidence="1">
    <location>
        <begin position="84"/>
        <end position="104"/>
    </location>
</feature>